<dbReference type="AlphaFoldDB" id="A0A8T0E9V9"/>
<feature type="region of interest" description="Disordered" evidence="1">
    <location>
        <begin position="120"/>
        <end position="154"/>
    </location>
</feature>
<comment type="caution">
    <text evidence="2">The sequence shown here is derived from an EMBL/GenBank/DDBJ whole genome shotgun (WGS) entry which is preliminary data.</text>
</comment>
<evidence type="ECO:0000256" key="1">
    <source>
        <dbReference type="SAM" id="MobiDB-lite"/>
    </source>
</evidence>
<dbReference type="Proteomes" id="UP000807504">
    <property type="component" value="Unassembled WGS sequence"/>
</dbReference>
<evidence type="ECO:0000313" key="2">
    <source>
        <dbReference type="EMBL" id="KAF8767005.1"/>
    </source>
</evidence>
<reference evidence="2" key="2">
    <citation type="submission" date="2020-06" db="EMBL/GenBank/DDBJ databases">
        <authorList>
            <person name="Sheffer M."/>
        </authorList>
    </citation>
    <scope>NUCLEOTIDE SEQUENCE</scope>
</reference>
<accession>A0A8T0E9V9</accession>
<keyword evidence="3" id="KW-1185">Reference proteome</keyword>
<organism evidence="2 3">
    <name type="scientific">Argiope bruennichi</name>
    <name type="common">Wasp spider</name>
    <name type="synonym">Aranea bruennichi</name>
    <dbReference type="NCBI Taxonomy" id="94029"/>
    <lineage>
        <taxon>Eukaryota</taxon>
        <taxon>Metazoa</taxon>
        <taxon>Ecdysozoa</taxon>
        <taxon>Arthropoda</taxon>
        <taxon>Chelicerata</taxon>
        <taxon>Arachnida</taxon>
        <taxon>Araneae</taxon>
        <taxon>Araneomorphae</taxon>
        <taxon>Entelegynae</taxon>
        <taxon>Araneoidea</taxon>
        <taxon>Araneidae</taxon>
        <taxon>Argiope</taxon>
    </lineage>
</organism>
<evidence type="ECO:0000313" key="3">
    <source>
        <dbReference type="Proteomes" id="UP000807504"/>
    </source>
</evidence>
<gene>
    <name evidence="2" type="ORF">HNY73_020017</name>
</gene>
<feature type="region of interest" description="Disordered" evidence="1">
    <location>
        <begin position="201"/>
        <end position="305"/>
    </location>
</feature>
<reference evidence="2" key="1">
    <citation type="journal article" date="2020" name="bioRxiv">
        <title>Chromosome-level reference genome of the European wasp spider Argiope bruennichi: a resource for studies on range expansion and evolutionary adaptation.</title>
        <authorList>
            <person name="Sheffer M.M."/>
            <person name="Hoppe A."/>
            <person name="Krehenwinkel H."/>
            <person name="Uhl G."/>
            <person name="Kuss A.W."/>
            <person name="Jensen L."/>
            <person name="Jensen C."/>
            <person name="Gillespie R.G."/>
            <person name="Hoff K.J."/>
            <person name="Prost S."/>
        </authorList>
    </citation>
    <scope>NUCLEOTIDE SEQUENCE</scope>
</reference>
<protein>
    <submittedName>
        <fullName evidence="2">Uncharacterized protein</fullName>
    </submittedName>
</protein>
<proteinExistence type="predicted"/>
<feature type="compositionally biased region" description="Polar residues" evidence="1">
    <location>
        <begin position="268"/>
        <end position="305"/>
    </location>
</feature>
<sequence length="305" mass="34819">MLPKSISTILTQIKIPLCHGVWEELYFNFVIQAFLTPKFNMPHCTPLFITLHSSKIKPKHFTCFGQMVPLRTTLFWNFLGRYFRSNSNIANFICILQPYCLLITHTRFKKTTPGTPLAHYPHGAPKDDAAATHSTRSLPTHGPKRRQCHTPTTHFIHCPHRPPKRRQCHTPLTHSFIHCPHTAPRDDNSTLHSLIHSLPTHGPKRRQCHTPLTHSLPTHGPKRRQCHTPLTHSLPTHGPKRRQCHTLQSLITHTRPTTTPHTPNTHTQPRYSNTPLSTLASKTKTRYSLPTHPSSSIETSLNIQT</sequence>
<dbReference type="EMBL" id="JABXBU010002230">
    <property type="protein sequence ID" value="KAF8767005.1"/>
    <property type="molecule type" value="Genomic_DNA"/>
</dbReference>
<name>A0A8T0E9V9_ARGBR</name>
<feature type="compositionally biased region" description="Low complexity" evidence="1">
    <location>
        <begin position="252"/>
        <end position="267"/>
    </location>
</feature>